<evidence type="ECO:0000256" key="1">
    <source>
        <dbReference type="ARBA" id="ARBA00004141"/>
    </source>
</evidence>
<comment type="subcellular location">
    <subcellularLocation>
        <location evidence="1">Membrane</location>
        <topology evidence="1">Multi-pass membrane protein</topology>
    </subcellularLocation>
</comment>
<protein>
    <recommendedName>
        <fullName evidence="8">Major facilitator superfamily (MFS) profile domain-containing protein</fullName>
    </recommendedName>
</protein>
<accession>A0A1E3J5K1</accession>
<dbReference type="GO" id="GO:0016020">
    <property type="term" value="C:membrane"/>
    <property type="evidence" value="ECO:0007669"/>
    <property type="project" value="UniProtKB-SubCell"/>
</dbReference>
<feature type="transmembrane region" description="Helical" evidence="7">
    <location>
        <begin position="420"/>
        <end position="443"/>
    </location>
</feature>
<feature type="compositionally biased region" description="Basic and acidic residues" evidence="6">
    <location>
        <begin position="531"/>
        <end position="546"/>
    </location>
</feature>
<dbReference type="InterPro" id="IPR020846">
    <property type="entry name" value="MFS_dom"/>
</dbReference>
<feature type="transmembrane region" description="Helical" evidence="7">
    <location>
        <begin position="295"/>
        <end position="318"/>
    </location>
</feature>
<dbReference type="InterPro" id="IPR036259">
    <property type="entry name" value="MFS_trans_sf"/>
</dbReference>
<feature type="transmembrane region" description="Helical" evidence="7">
    <location>
        <begin position="172"/>
        <end position="193"/>
    </location>
</feature>
<dbReference type="AlphaFoldDB" id="A0A1E3J5K1"/>
<feature type="domain" description="Major facilitator superfamily (MFS) profile" evidence="8">
    <location>
        <begin position="44"/>
        <end position="478"/>
    </location>
</feature>
<proteinExistence type="predicted"/>
<feature type="region of interest" description="Disordered" evidence="6">
    <location>
        <begin position="531"/>
        <end position="554"/>
    </location>
</feature>
<feature type="transmembrane region" description="Helical" evidence="7">
    <location>
        <begin position="116"/>
        <end position="136"/>
    </location>
</feature>
<evidence type="ECO:0000256" key="7">
    <source>
        <dbReference type="SAM" id="Phobius"/>
    </source>
</evidence>
<dbReference type="Pfam" id="PF07690">
    <property type="entry name" value="MFS_1"/>
    <property type="match status" value="1"/>
</dbReference>
<evidence type="ECO:0000256" key="3">
    <source>
        <dbReference type="ARBA" id="ARBA00022692"/>
    </source>
</evidence>
<feature type="transmembrane region" description="Helical" evidence="7">
    <location>
        <begin position="41"/>
        <end position="66"/>
    </location>
</feature>
<dbReference type="PANTHER" id="PTHR23506">
    <property type="entry name" value="GH10249P"/>
    <property type="match status" value="1"/>
</dbReference>
<comment type="caution">
    <text evidence="9">The sequence shown here is derived from an EMBL/GenBank/DDBJ whole genome shotgun (WGS) entry which is preliminary data.</text>
</comment>
<keyword evidence="10" id="KW-1185">Reference proteome</keyword>
<feature type="transmembrane region" description="Helical" evidence="7">
    <location>
        <begin position="330"/>
        <end position="351"/>
    </location>
</feature>
<dbReference type="OrthoDB" id="440553at2759"/>
<evidence type="ECO:0000256" key="5">
    <source>
        <dbReference type="ARBA" id="ARBA00023136"/>
    </source>
</evidence>
<keyword evidence="4 7" id="KW-1133">Transmembrane helix</keyword>
<dbReference type="PANTHER" id="PTHR23506:SF23">
    <property type="entry name" value="GH10249P"/>
    <property type="match status" value="1"/>
</dbReference>
<dbReference type="PROSITE" id="PS50850">
    <property type="entry name" value="MFS"/>
    <property type="match status" value="1"/>
</dbReference>
<name>A0A1E3J5K1_9TREE</name>
<dbReference type="GO" id="GO:0022857">
    <property type="term" value="F:transmembrane transporter activity"/>
    <property type="evidence" value="ECO:0007669"/>
    <property type="project" value="InterPro"/>
</dbReference>
<dbReference type="Proteomes" id="UP000094819">
    <property type="component" value="Unassembled WGS sequence"/>
</dbReference>
<keyword evidence="3 7" id="KW-0812">Transmembrane</keyword>
<dbReference type="SUPFAM" id="SSF103473">
    <property type="entry name" value="MFS general substrate transporter"/>
    <property type="match status" value="1"/>
</dbReference>
<organism evidence="9 10">
    <name type="scientific">Cryptococcus wingfieldii CBS 7118</name>
    <dbReference type="NCBI Taxonomy" id="1295528"/>
    <lineage>
        <taxon>Eukaryota</taxon>
        <taxon>Fungi</taxon>
        <taxon>Dikarya</taxon>
        <taxon>Basidiomycota</taxon>
        <taxon>Agaricomycotina</taxon>
        <taxon>Tremellomycetes</taxon>
        <taxon>Tremellales</taxon>
        <taxon>Cryptococcaceae</taxon>
        <taxon>Cryptococcus</taxon>
    </lineage>
</organism>
<evidence type="ECO:0000313" key="9">
    <source>
        <dbReference type="EMBL" id="ODN95221.1"/>
    </source>
</evidence>
<keyword evidence="5 7" id="KW-0472">Membrane</keyword>
<sequence>MNAIQDSPPGRALPWGHQVSTPHSQRRAGLRSSQAQWRSSAWFITLVVTYGIAIDTLTDAIVVPILPFRLLDLGYHNIASDTGQLLFARSAGIVTFTLPVAYFFHKYPYRRLPLEVSVLVMIAANVLFMLSTQFWTMILARYISGAASTVALTVGLTLIGENVKEVKAGRHLGLAMSGLALGQSIAPIGTVLYEHLGWKAPFTFCIGALCLDLFLRLFVLERVNIRVFHEKRLGLKPDSLKPKLLNGKITTPVHHHIRDFSYAELNKAEREALLGIDLNPWQVLKAMVRSPRGMTAIMSMFTYGLLSGTLQPVITVRIQELWNKSSDTVGLVYFIATFPTLISGPIVGYGADRWGAEWVMLPSMLLVLPWPPLMLETGGIGAFVVFFLFINLFSNYAFYPSGLESTIIARRTQGISEIHQFGIMEVAFATATAVGTLVGGHVYDEVPSNAGWDAVMWFLFAIALLSLPMVFFFSGDVPWVKKIFSRKQPKIAGQSVCMQRLGDDNEDNAGGEKKRMDDKAEEAWLEMKAKMEDDQREYSKQKKKSDSSNPAFEV</sequence>
<dbReference type="InterPro" id="IPR011701">
    <property type="entry name" value="MFS"/>
</dbReference>
<reference evidence="9 10" key="1">
    <citation type="submission" date="2016-06" db="EMBL/GenBank/DDBJ databases">
        <title>Evolution of pathogenesis and genome organization in the Tremellales.</title>
        <authorList>
            <person name="Cuomo C."/>
            <person name="Litvintseva A."/>
            <person name="Heitman J."/>
            <person name="Chen Y."/>
            <person name="Sun S."/>
            <person name="Springer D."/>
            <person name="Dromer F."/>
            <person name="Young S."/>
            <person name="Zeng Q."/>
            <person name="Chapman S."/>
            <person name="Gujja S."/>
            <person name="Saif S."/>
            <person name="Birren B."/>
        </authorList>
    </citation>
    <scope>NUCLEOTIDE SEQUENCE [LARGE SCALE GENOMIC DNA]</scope>
    <source>
        <strain evidence="9 10">CBS 7118</strain>
    </source>
</reference>
<dbReference type="RefSeq" id="XP_019031201.1">
    <property type="nucleotide sequence ID" value="XM_019176726.1"/>
</dbReference>
<evidence type="ECO:0000256" key="4">
    <source>
        <dbReference type="ARBA" id="ARBA00022989"/>
    </source>
</evidence>
<feature type="transmembrane region" description="Helical" evidence="7">
    <location>
        <begin position="380"/>
        <end position="399"/>
    </location>
</feature>
<evidence type="ECO:0000256" key="2">
    <source>
        <dbReference type="ARBA" id="ARBA00022448"/>
    </source>
</evidence>
<evidence type="ECO:0000313" key="10">
    <source>
        <dbReference type="Proteomes" id="UP000094819"/>
    </source>
</evidence>
<feature type="region of interest" description="Disordered" evidence="6">
    <location>
        <begin position="1"/>
        <end position="22"/>
    </location>
</feature>
<feature type="transmembrane region" description="Helical" evidence="7">
    <location>
        <begin position="455"/>
        <end position="480"/>
    </location>
</feature>
<dbReference type="InterPro" id="IPR050930">
    <property type="entry name" value="MFS_Vesicular_Transporter"/>
</dbReference>
<gene>
    <name evidence="9" type="ORF">L198_04609</name>
</gene>
<evidence type="ECO:0000256" key="6">
    <source>
        <dbReference type="SAM" id="MobiDB-lite"/>
    </source>
</evidence>
<evidence type="ECO:0000259" key="8">
    <source>
        <dbReference type="PROSITE" id="PS50850"/>
    </source>
</evidence>
<keyword evidence="2" id="KW-0813">Transport</keyword>
<dbReference type="EMBL" id="AWGH01000013">
    <property type="protein sequence ID" value="ODN95221.1"/>
    <property type="molecule type" value="Genomic_DNA"/>
</dbReference>
<dbReference type="CDD" id="cd17325">
    <property type="entry name" value="MFS_MdtG_SLC18_like"/>
    <property type="match status" value="1"/>
</dbReference>
<feature type="transmembrane region" description="Helical" evidence="7">
    <location>
        <begin position="142"/>
        <end position="160"/>
    </location>
</feature>
<feature type="transmembrane region" description="Helical" evidence="7">
    <location>
        <begin position="86"/>
        <end position="104"/>
    </location>
</feature>
<dbReference type="GeneID" id="30193822"/>
<dbReference type="Gene3D" id="1.20.1250.20">
    <property type="entry name" value="MFS general substrate transporter like domains"/>
    <property type="match status" value="2"/>
</dbReference>